<organism evidence="2 3">
    <name type="scientific">Canavalia gladiata</name>
    <name type="common">Sword bean</name>
    <name type="synonym">Dolichos gladiatus</name>
    <dbReference type="NCBI Taxonomy" id="3824"/>
    <lineage>
        <taxon>Eukaryota</taxon>
        <taxon>Viridiplantae</taxon>
        <taxon>Streptophyta</taxon>
        <taxon>Embryophyta</taxon>
        <taxon>Tracheophyta</taxon>
        <taxon>Spermatophyta</taxon>
        <taxon>Magnoliopsida</taxon>
        <taxon>eudicotyledons</taxon>
        <taxon>Gunneridae</taxon>
        <taxon>Pentapetalae</taxon>
        <taxon>rosids</taxon>
        <taxon>fabids</taxon>
        <taxon>Fabales</taxon>
        <taxon>Fabaceae</taxon>
        <taxon>Papilionoideae</taxon>
        <taxon>50 kb inversion clade</taxon>
        <taxon>NPAAA clade</taxon>
        <taxon>indigoferoid/millettioid clade</taxon>
        <taxon>Phaseoleae</taxon>
        <taxon>Canavalia</taxon>
    </lineage>
</organism>
<dbReference type="Proteomes" id="UP001367508">
    <property type="component" value="Unassembled WGS sequence"/>
</dbReference>
<feature type="transmembrane region" description="Helical" evidence="1">
    <location>
        <begin position="21"/>
        <end position="46"/>
    </location>
</feature>
<keyword evidence="1" id="KW-0472">Membrane</keyword>
<reference evidence="2 3" key="1">
    <citation type="submission" date="2024-01" db="EMBL/GenBank/DDBJ databases">
        <title>The genomes of 5 underutilized Papilionoideae crops provide insights into root nodulation and disease resistanc.</title>
        <authorList>
            <person name="Jiang F."/>
        </authorList>
    </citation>
    <scope>NUCLEOTIDE SEQUENCE [LARGE SCALE GENOMIC DNA]</scope>
    <source>
        <strain evidence="2">LVBAO_FW01</strain>
        <tissue evidence="2">Leaves</tissue>
    </source>
</reference>
<evidence type="ECO:0000313" key="2">
    <source>
        <dbReference type="EMBL" id="KAK7325195.1"/>
    </source>
</evidence>
<keyword evidence="1" id="KW-1133">Transmembrane helix</keyword>
<dbReference type="EMBL" id="JAYMYQ010000006">
    <property type="protein sequence ID" value="KAK7325195.1"/>
    <property type="molecule type" value="Genomic_DNA"/>
</dbReference>
<gene>
    <name evidence="2" type="ORF">VNO77_29352</name>
</gene>
<dbReference type="AlphaFoldDB" id="A0AAN9KWI9"/>
<sequence>MKEIYRILFNEIGKTHRFSKCCVIFVNMLHITANLLSIHFCMLIPFRLLYPNSSLSLHKCKPKHAVAVVVVKSIVVVYAKSPVIL</sequence>
<comment type="caution">
    <text evidence="2">The sequence shown here is derived from an EMBL/GenBank/DDBJ whole genome shotgun (WGS) entry which is preliminary data.</text>
</comment>
<evidence type="ECO:0000256" key="1">
    <source>
        <dbReference type="SAM" id="Phobius"/>
    </source>
</evidence>
<evidence type="ECO:0000313" key="3">
    <source>
        <dbReference type="Proteomes" id="UP001367508"/>
    </source>
</evidence>
<proteinExistence type="predicted"/>
<keyword evidence="1" id="KW-0812">Transmembrane</keyword>
<accession>A0AAN9KWI9</accession>
<keyword evidence="3" id="KW-1185">Reference proteome</keyword>
<name>A0AAN9KWI9_CANGL</name>
<protein>
    <submittedName>
        <fullName evidence="2">Uncharacterized protein</fullName>
    </submittedName>
</protein>